<dbReference type="Pfam" id="PF02557">
    <property type="entry name" value="VanY"/>
    <property type="match status" value="1"/>
</dbReference>
<evidence type="ECO:0000313" key="2">
    <source>
        <dbReference type="EMBL" id="TES46167.1"/>
    </source>
</evidence>
<keyword evidence="2" id="KW-0378">Hydrolase</keyword>
<protein>
    <submittedName>
        <fullName evidence="2">D-alanyl-D-alanine carboxypeptidase family protein</fullName>
    </submittedName>
</protein>
<feature type="domain" description="D-alanyl-D-alanine carboxypeptidase-like core" evidence="1">
    <location>
        <begin position="106"/>
        <end position="232"/>
    </location>
</feature>
<dbReference type="GO" id="GO:0006508">
    <property type="term" value="P:proteolysis"/>
    <property type="evidence" value="ECO:0007669"/>
    <property type="project" value="InterPro"/>
</dbReference>
<dbReference type="PANTHER" id="PTHR34385:SF1">
    <property type="entry name" value="PEPTIDOGLYCAN L-ALANYL-D-GLUTAMATE ENDOPEPTIDASE CWLK"/>
    <property type="match status" value="1"/>
</dbReference>
<dbReference type="SUPFAM" id="SSF55166">
    <property type="entry name" value="Hedgehog/DD-peptidase"/>
    <property type="match status" value="1"/>
</dbReference>
<proteinExistence type="predicted"/>
<dbReference type="GO" id="GO:0004180">
    <property type="term" value="F:carboxypeptidase activity"/>
    <property type="evidence" value="ECO:0007669"/>
    <property type="project" value="UniProtKB-KW"/>
</dbReference>
<keyword evidence="2" id="KW-0645">Protease</keyword>
<keyword evidence="2" id="KW-0121">Carboxypeptidase</keyword>
<name>A0A4Y7WEX3_9BACI</name>
<dbReference type="InterPro" id="IPR058193">
    <property type="entry name" value="VanY/YodJ_core_dom"/>
</dbReference>
<gene>
    <name evidence="2" type="ORF">E2L03_15755</name>
</gene>
<dbReference type="PANTHER" id="PTHR34385">
    <property type="entry name" value="D-ALANYL-D-ALANINE CARBOXYPEPTIDASE"/>
    <property type="match status" value="1"/>
</dbReference>
<sequence length="255" mass="28962">MSGMKNYWIPAVVFSAVLAGCSSSQEEAEQVIEEEEKPPEAELVEGDNRIIELNEVITVQGDPIIQNPDNIEANVNLNNRLPVDYEPADLVVPDVRRPYEGIQERSYLREEAADALEQLFYEAELDGHILYANSGFRSFERQYELFKNQQIQSGLDQTLVAQPGFSEHQTGLAMDVSSSSVNFGLTETFGDTEEGIWVEENAHLFGFIVRYPEGKQDITGYSYEPWHLRYVGTIANEIYEQGVSYEEFIENVKKM</sequence>
<accession>A0A4Y7WEX3</accession>
<organism evidence="2 3">
    <name type="scientific">Shouchella lehensis</name>
    <dbReference type="NCBI Taxonomy" id="300825"/>
    <lineage>
        <taxon>Bacteria</taxon>
        <taxon>Bacillati</taxon>
        <taxon>Bacillota</taxon>
        <taxon>Bacilli</taxon>
        <taxon>Bacillales</taxon>
        <taxon>Bacillaceae</taxon>
        <taxon>Shouchella</taxon>
    </lineage>
</organism>
<dbReference type="Proteomes" id="UP000298210">
    <property type="component" value="Unassembled WGS sequence"/>
</dbReference>
<evidence type="ECO:0000259" key="1">
    <source>
        <dbReference type="Pfam" id="PF02557"/>
    </source>
</evidence>
<comment type="caution">
    <text evidence="2">The sequence shown here is derived from an EMBL/GenBank/DDBJ whole genome shotgun (WGS) entry which is preliminary data.</text>
</comment>
<reference evidence="2 3" key="1">
    <citation type="submission" date="2019-03" db="EMBL/GenBank/DDBJ databases">
        <authorList>
            <person name="Liu G."/>
        </authorList>
    </citation>
    <scope>NUCLEOTIDE SEQUENCE [LARGE SCALE GENOMIC DNA]</scope>
    <source>
        <strain evidence="2 3">DSM 19099</strain>
    </source>
</reference>
<dbReference type="EMBL" id="SNUX01000004">
    <property type="protein sequence ID" value="TES46167.1"/>
    <property type="molecule type" value="Genomic_DNA"/>
</dbReference>
<dbReference type="InterPro" id="IPR009045">
    <property type="entry name" value="Zn_M74/Hedgehog-like"/>
</dbReference>
<dbReference type="InterPro" id="IPR052179">
    <property type="entry name" value="DD-CPase-like"/>
</dbReference>
<dbReference type="Gene3D" id="3.30.1380.10">
    <property type="match status" value="1"/>
</dbReference>
<dbReference type="CDD" id="cd14852">
    <property type="entry name" value="LD-carboxypeptidase"/>
    <property type="match status" value="1"/>
</dbReference>
<dbReference type="PROSITE" id="PS51257">
    <property type="entry name" value="PROKAR_LIPOPROTEIN"/>
    <property type="match status" value="1"/>
</dbReference>
<dbReference type="InterPro" id="IPR003709">
    <property type="entry name" value="VanY-like_core_dom"/>
</dbReference>
<dbReference type="AlphaFoldDB" id="A0A4Y7WEX3"/>
<dbReference type="RefSeq" id="WP_095150668.1">
    <property type="nucleotide sequence ID" value="NZ_SNUX01000004.1"/>
</dbReference>
<evidence type="ECO:0000313" key="3">
    <source>
        <dbReference type="Proteomes" id="UP000298210"/>
    </source>
</evidence>